<name>A0ABS4VA33_9ACTN</name>
<reference evidence="2 3" key="1">
    <citation type="submission" date="2021-03" db="EMBL/GenBank/DDBJ databases">
        <title>Sequencing the genomes of 1000 actinobacteria strains.</title>
        <authorList>
            <person name="Klenk H.-P."/>
        </authorList>
    </citation>
    <scope>NUCLEOTIDE SEQUENCE [LARGE SCALE GENOMIC DNA]</scope>
    <source>
        <strain evidence="2 3">DSM 40843</strain>
    </source>
</reference>
<dbReference type="EMBL" id="JAGINS010000001">
    <property type="protein sequence ID" value="MBP2360779.1"/>
    <property type="molecule type" value="Genomic_DNA"/>
</dbReference>
<accession>A0ABS4VA33</accession>
<protein>
    <recommendedName>
        <fullName evidence="4">Secreted protein</fullName>
    </recommendedName>
</protein>
<evidence type="ECO:0000313" key="2">
    <source>
        <dbReference type="EMBL" id="MBP2360779.1"/>
    </source>
</evidence>
<gene>
    <name evidence="2" type="ORF">JOF59_003179</name>
</gene>
<evidence type="ECO:0008006" key="4">
    <source>
        <dbReference type="Google" id="ProtNLM"/>
    </source>
</evidence>
<keyword evidence="3" id="KW-1185">Reference proteome</keyword>
<evidence type="ECO:0000313" key="3">
    <source>
        <dbReference type="Proteomes" id="UP001519311"/>
    </source>
</evidence>
<proteinExistence type="predicted"/>
<sequence length="178" mass="18149">MITRIDRRADKRIAHRVGRAFCATALAASVALAVPAVAGARTVDAAPVAKAAVSSSTPVGRWQGTVEHANGSGNITLSFHSSGLVCLGSGDSATGGGQGMGVWWPTGTNTFSYRVLEVLREAEGPVTGFVDVNQKATQNVANVSSSGVSKIYDAQGTYLLSANATVTVKRVATAPGSC</sequence>
<evidence type="ECO:0000256" key="1">
    <source>
        <dbReference type="SAM" id="SignalP"/>
    </source>
</evidence>
<keyword evidence="1" id="KW-0732">Signal</keyword>
<dbReference type="Proteomes" id="UP001519311">
    <property type="component" value="Unassembled WGS sequence"/>
</dbReference>
<dbReference type="RefSeq" id="WP_056799390.1">
    <property type="nucleotide sequence ID" value="NZ_BMWJ01000008.1"/>
</dbReference>
<organism evidence="2 3">
    <name type="scientific">Streptomyces clavifer</name>
    <dbReference type="NCBI Taxonomy" id="68188"/>
    <lineage>
        <taxon>Bacteria</taxon>
        <taxon>Bacillati</taxon>
        <taxon>Actinomycetota</taxon>
        <taxon>Actinomycetes</taxon>
        <taxon>Kitasatosporales</taxon>
        <taxon>Streptomycetaceae</taxon>
        <taxon>Streptomyces</taxon>
    </lineage>
</organism>
<feature type="signal peptide" evidence="1">
    <location>
        <begin position="1"/>
        <end position="38"/>
    </location>
</feature>
<feature type="chain" id="PRO_5045363881" description="Secreted protein" evidence="1">
    <location>
        <begin position="39"/>
        <end position="178"/>
    </location>
</feature>
<comment type="caution">
    <text evidence="2">The sequence shown here is derived from an EMBL/GenBank/DDBJ whole genome shotgun (WGS) entry which is preliminary data.</text>
</comment>
<dbReference type="GeneID" id="97343134"/>